<dbReference type="Gene3D" id="3.10.490.10">
    <property type="entry name" value="Gamma-glutamyl cyclotransferase-like"/>
    <property type="match status" value="1"/>
</dbReference>
<evidence type="ECO:0000313" key="5">
    <source>
        <dbReference type="EMBL" id="VVD05185.1"/>
    </source>
</evidence>
<feature type="binding site" evidence="4">
    <location>
        <position position="138"/>
    </location>
    <ligand>
        <name>substrate</name>
    </ligand>
</feature>
<dbReference type="SUPFAM" id="SSF110857">
    <property type="entry name" value="Gamma-glutamyl cyclotransferase-like"/>
    <property type="match status" value="1"/>
</dbReference>
<dbReference type="Proteomes" id="UP000324832">
    <property type="component" value="Unassembled WGS sequence"/>
</dbReference>
<reference evidence="5 6" key="1">
    <citation type="submission" date="2017-07" db="EMBL/GenBank/DDBJ databases">
        <authorList>
            <person name="Talla V."/>
            <person name="Backstrom N."/>
        </authorList>
    </citation>
    <scope>NUCLEOTIDE SEQUENCE [LARGE SCALE GENOMIC DNA]</scope>
</reference>
<keyword evidence="2" id="KW-0456">Lyase</keyword>
<accession>A0A5E4R5S7</accession>
<dbReference type="InterPro" id="IPR036568">
    <property type="entry name" value="GGCT-like_sf"/>
</dbReference>
<dbReference type="EMBL" id="FZQP02006938">
    <property type="protein sequence ID" value="VVD05185.1"/>
    <property type="molecule type" value="Genomic_DNA"/>
</dbReference>
<dbReference type="EC" id="4.3.2.9" evidence="1"/>
<evidence type="ECO:0000256" key="3">
    <source>
        <dbReference type="PIRSR" id="PIRSR617939-1"/>
    </source>
</evidence>
<evidence type="ECO:0000313" key="6">
    <source>
        <dbReference type="Proteomes" id="UP000324832"/>
    </source>
</evidence>
<name>A0A5E4R5S7_9NEOP</name>
<dbReference type="GO" id="GO:0003839">
    <property type="term" value="F:gamma-glutamylcyclotransferase activity"/>
    <property type="evidence" value="ECO:0007669"/>
    <property type="project" value="UniProtKB-EC"/>
</dbReference>
<dbReference type="CDD" id="cd06661">
    <property type="entry name" value="GGCT_like"/>
    <property type="match status" value="1"/>
</dbReference>
<protein>
    <recommendedName>
        <fullName evidence="1">gamma-glutamylcyclotransferase</fullName>
        <ecNumber evidence="1">4.3.2.9</ecNumber>
    </recommendedName>
</protein>
<proteinExistence type="predicted"/>
<dbReference type="InterPro" id="IPR013024">
    <property type="entry name" value="GGCT-like"/>
</dbReference>
<evidence type="ECO:0000256" key="1">
    <source>
        <dbReference type="ARBA" id="ARBA00012346"/>
    </source>
</evidence>
<sequence>MFSPVKDTFLYFAYGSNLLKKRIHINNPSAEFIGIGKLNNHQLNFIKYSDHWGGSSATIVPTENSFVWGAIWRLKNEDMSKLDWQEGVDTNWYFAKTVEVEAEDGTIVECRTYQQTTNPPVRKEGEDIPVDRRPSMTYLDCILRGAMECNLPKEYVIGLKKISHNGNKASAKMIEKLNM</sequence>
<keyword evidence="6" id="KW-1185">Reference proteome</keyword>
<dbReference type="AlphaFoldDB" id="A0A5E4R5S7"/>
<gene>
    <name evidence="5" type="ORF">LSINAPIS_LOCUS14776</name>
</gene>
<dbReference type="Pfam" id="PF13772">
    <property type="entry name" value="AIG2_2"/>
    <property type="match status" value="1"/>
</dbReference>
<evidence type="ECO:0000256" key="2">
    <source>
        <dbReference type="ARBA" id="ARBA00023239"/>
    </source>
</evidence>
<feature type="binding site" evidence="4">
    <location>
        <begin position="11"/>
        <end position="16"/>
    </location>
    <ligand>
        <name>substrate</name>
    </ligand>
</feature>
<dbReference type="PANTHER" id="PTHR12935:SF0">
    <property type="entry name" value="GAMMA-GLUTAMYLCYCLOTRANSFERASE"/>
    <property type="match status" value="1"/>
</dbReference>
<feature type="active site" description="Proton acceptor" evidence="3">
    <location>
        <position position="86"/>
    </location>
</feature>
<dbReference type="PANTHER" id="PTHR12935">
    <property type="entry name" value="GAMMA-GLUTAMYLCYCLOTRANSFERASE"/>
    <property type="match status" value="1"/>
</dbReference>
<evidence type="ECO:0000256" key="4">
    <source>
        <dbReference type="PIRSR" id="PIRSR617939-2"/>
    </source>
</evidence>
<dbReference type="InterPro" id="IPR017939">
    <property type="entry name" value="G-Glutamylcylcotransferase"/>
</dbReference>
<organism evidence="5 6">
    <name type="scientific">Leptidea sinapis</name>
    <dbReference type="NCBI Taxonomy" id="189913"/>
    <lineage>
        <taxon>Eukaryota</taxon>
        <taxon>Metazoa</taxon>
        <taxon>Ecdysozoa</taxon>
        <taxon>Arthropoda</taxon>
        <taxon>Hexapoda</taxon>
        <taxon>Insecta</taxon>
        <taxon>Pterygota</taxon>
        <taxon>Neoptera</taxon>
        <taxon>Endopterygota</taxon>
        <taxon>Lepidoptera</taxon>
        <taxon>Glossata</taxon>
        <taxon>Ditrysia</taxon>
        <taxon>Papilionoidea</taxon>
        <taxon>Pieridae</taxon>
        <taxon>Dismorphiinae</taxon>
        <taxon>Leptidea</taxon>
    </lineage>
</organism>